<dbReference type="Pfam" id="PF20009">
    <property type="entry name" value="GEVED"/>
    <property type="match status" value="1"/>
</dbReference>
<feature type="domain" description="Fibronectin type-III" evidence="3">
    <location>
        <begin position="791"/>
        <end position="885"/>
    </location>
</feature>
<feature type="domain" description="Fibronectin type-III" evidence="3">
    <location>
        <begin position="548"/>
        <end position="642"/>
    </location>
</feature>
<protein>
    <submittedName>
        <fullName evidence="4">T9SS C-terminal target domain-containing protein</fullName>
    </submittedName>
</protein>
<dbReference type="InterPro" id="IPR026444">
    <property type="entry name" value="Secre_tail"/>
</dbReference>
<dbReference type="SUPFAM" id="SSF49785">
    <property type="entry name" value="Galactose-binding domain-like"/>
    <property type="match status" value="1"/>
</dbReference>
<dbReference type="RefSeq" id="WP_082723152.1">
    <property type="nucleotide sequence ID" value="NZ_CP023968.1"/>
</dbReference>
<organism evidence="4 5">
    <name type="scientific">Chryseobacterium indologenes</name>
    <name type="common">Flavobacterium indologenes</name>
    <dbReference type="NCBI Taxonomy" id="253"/>
    <lineage>
        <taxon>Bacteria</taxon>
        <taxon>Pseudomonadati</taxon>
        <taxon>Bacteroidota</taxon>
        <taxon>Flavobacteriia</taxon>
        <taxon>Flavobacteriales</taxon>
        <taxon>Weeksellaceae</taxon>
        <taxon>Chryseobacterium group</taxon>
        <taxon>Chryseobacterium</taxon>
    </lineage>
</organism>
<evidence type="ECO:0000313" key="5">
    <source>
        <dbReference type="Proteomes" id="UP000269015"/>
    </source>
</evidence>
<dbReference type="InterPro" id="IPR013783">
    <property type="entry name" value="Ig-like_fold"/>
</dbReference>
<dbReference type="EMBL" id="CP033930">
    <property type="protein sequence ID" value="AZB20216.1"/>
    <property type="molecule type" value="Genomic_DNA"/>
</dbReference>
<name>A0AAD1DX41_CHRID</name>
<evidence type="ECO:0000313" key="4">
    <source>
        <dbReference type="EMBL" id="AZB20216.1"/>
    </source>
</evidence>
<dbReference type="InterPro" id="IPR036116">
    <property type="entry name" value="FN3_sf"/>
</dbReference>
<dbReference type="SUPFAM" id="SSF49265">
    <property type="entry name" value="Fibronectin type III"/>
    <property type="match status" value="2"/>
</dbReference>
<evidence type="ECO:0000259" key="3">
    <source>
        <dbReference type="PROSITE" id="PS50853"/>
    </source>
</evidence>
<dbReference type="Proteomes" id="UP000269015">
    <property type="component" value="Chromosome"/>
</dbReference>
<feature type="signal peptide" evidence="2">
    <location>
        <begin position="1"/>
        <end position="18"/>
    </location>
</feature>
<dbReference type="Pfam" id="PF18962">
    <property type="entry name" value="Por_Secre_tail"/>
    <property type="match status" value="1"/>
</dbReference>
<gene>
    <name evidence="4" type="ORF">EG352_21925</name>
</gene>
<dbReference type="InterPro" id="IPR008979">
    <property type="entry name" value="Galactose-bd-like_sf"/>
</dbReference>
<dbReference type="SMART" id="SM00060">
    <property type="entry name" value="FN3"/>
    <property type="match status" value="3"/>
</dbReference>
<accession>A0AAD1DX41</accession>
<feature type="domain" description="Fibronectin type-III" evidence="3">
    <location>
        <begin position="292"/>
        <end position="385"/>
    </location>
</feature>
<sequence length="1125" mass="116532">MKKLLLSCMMSLGIGASAQILVNEGFEGSSLPSGWTSTNGAGTTLAAGGYGSSAGTACQGTKAVYKNIYDGVPSWNMVYTSTASNATALNYSFKYLAKGYNSTAIIDGTVAADYSVDNGATWVTILSPLAISGSANTIIPCTTVSGSIPAGTIPAGAGFKLRLKSTAVGTGDFYMGFDDVQLTQDIISPPACNTISTPANAATGVSVTPTITWAAGTGGTNGYNLYLGTTPGGNNIINGLDVGNVTSYSITAANALSYSTQYYATIVPRNVIGSATGCNGSSFTTTTVPCPAVSAPAASAVNVSVNPTFTWSAVSAATGYKLRIGTTAGGSDVLNDFDMGNVTSYTLPTSLNNATTYYYTVKSYTATSLSASCTEKIFTTVCLPTSAPYSQNFDTTPTGSSSNVNAPTCWSYVETSGSAGYGYVSSTSPSSTPNCYILFNSTDTTGNVMLVSPQTTNLTNGTKRVKFMAKGGSTGYTMFVGTLSDPSNPASFAAVGNSIAITTSWASYVVNIPAGSNQYLAFKHGLGGTSRSVYIDDVVVEDIPSCLETTGVTVGAVTLNSVDISWTAPSTPPANGYDIYYSTTNVAPLPATAPSITAVAGTSATIPGLLPYTTYYIWVRSRCSGSDQSVWTSAVSAYTGHCIPTGGSSNTLYYYNNITTNTLGYNNLAYTAASYSAYVNNSSTSFSGTAGGNIDYSLKASGGGTYYYYIWVDWNNDLDFNDAGETMLAATTAYAATASGSFAIPAGQPMGDYRVRFGQSYSGTITSCGPAPSGNYVDFTLSVVAPATCIPPTGVAVSNIAADSAAVSWTASTTPPAAGYDMYYSTSNTAPTASTVPVISGVTGTSQVLTTLTPATTYYVWVRSHCSANDTSAWSVSANFKTACAAVSSLNENFDSSVVGALPSCWLSIGSMASYAKVYALSGTMISAPYALYLYTDNSGTGMVSTPELLNLDSNNYMISFKGRANLTAGGVVQIGYLTDPANTGSFVVLGTYTTTGTTVIDNYSLNITGVPAGVNKLVLKHTGSPANSVLIDDFNFQLGNLSTSEVTRDKNEIRLYPNPFSEIVNISDVSKVKSVQIVDAAGRVVKTIENLSLSLHVGDLKQGMYLVVLNMKDGTKQTIKTIKK</sequence>
<evidence type="ECO:0000256" key="1">
    <source>
        <dbReference type="ARBA" id="ARBA00022729"/>
    </source>
</evidence>
<dbReference type="InterPro" id="IPR003961">
    <property type="entry name" value="FN3_dom"/>
</dbReference>
<keyword evidence="1 2" id="KW-0732">Signal</keyword>
<dbReference type="PROSITE" id="PS50853">
    <property type="entry name" value="FN3"/>
    <property type="match status" value="3"/>
</dbReference>
<dbReference type="CDD" id="cd00063">
    <property type="entry name" value="FN3"/>
    <property type="match status" value="3"/>
</dbReference>
<dbReference type="Pfam" id="PF00041">
    <property type="entry name" value="fn3"/>
    <property type="match status" value="2"/>
</dbReference>
<dbReference type="Gene3D" id="2.60.40.10">
    <property type="entry name" value="Immunoglobulins"/>
    <property type="match status" value="4"/>
</dbReference>
<evidence type="ECO:0000256" key="2">
    <source>
        <dbReference type="SAM" id="SignalP"/>
    </source>
</evidence>
<proteinExistence type="predicted"/>
<reference evidence="4 5" key="1">
    <citation type="submission" date="2018-11" db="EMBL/GenBank/DDBJ databases">
        <title>Proposal to divide the Flavobacteriaceae and reorganize its genera based on Amino Acid Identity values calculated from whole genome sequences.</title>
        <authorList>
            <person name="Nicholson A.C."/>
            <person name="Gulvik C.A."/>
            <person name="Whitney A.M."/>
            <person name="Humrighouse B.W."/>
            <person name="Bell M."/>
            <person name="Holmes B."/>
            <person name="Steigerwalt A.G."/>
            <person name="Villarma A."/>
            <person name="Sheth M."/>
            <person name="Batra D."/>
            <person name="Pryor J."/>
            <person name="Bernardet J.-F."/>
            <person name="Hugo C."/>
            <person name="Kampfer P."/>
            <person name="Newman J."/>
            <person name="McQuiston J.R."/>
        </authorList>
    </citation>
    <scope>NUCLEOTIDE SEQUENCE [LARGE SCALE GENOMIC DNA]</scope>
    <source>
        <strain evidence="4 5">H5559</strain>
    </source>
</reference>
<feature type="chain" id="PRO_5042131136" evidence="2">
    <location>
        <begin position="19"/>
        <end position="1125"/>
    </location>
</feature>
<dbReference type="AlphaFoldDB" id="A0AAD1DX41"/>
<dbReference type="NCBIfam" id="TIGR04183">
    <property type="entry name" value="Por_Secre_tail"/>
    <property type="match status" value="1"/>
</dbReference>
<dbReference type="InterPro" id="IPR045474">
    <property type="entry name" value="GEVED"/>
</dbReference>